<evidence type="ECO:0000313" key="4">
    <source>
        <dbReference type="EMBL" id="CCC92147.1"/>
    </source>
</evidence>
<protein>
    <submittedName>
        <fullName evidence="4">Putative leucine-rich repeat protein (LRRP)</fullName>
    </submittedName>
</protein>
<proteinExistence type="predicted"/>
<organism evidence="4">
    <name type="scientific">Trypanosoma congolense (strain IL3000)</name>
    <dbReference type="NCBI Taxonomy" id="1068625"/>
    <lineage>
        <taxon>Eukaryota</taxon>
        <taxon>Discoba</taxon>
        <taxon>Euglenozoa</taxon>
        <taxon>Kinetoplastea</taxon>
        <taxon>Metakinetoplastina</taxon>
        <taxon>Trypanosomatida</taxon>
        <taxon>Trypanosomatidae</taxon>
        <taxon>Trypanosoma</taxon>
        <taxon>Nannomonas</taxon>
    </lineage>
</organism>
<dbReference type="SMART" id="SM00369">
    <property type="entry name" value="LRR_TYP"/>
    <property type="match status" value="3"/>
</dbReference>
<dbReference type="PANTHER" id="PTHR48051">
    <property type="match status" value="1"/>
</dbReference>
<name>G0URY5_TRYCI</name>
<dbReference type="GO" id="GO:0005737">
    <property type="term" value="C:cytoplasm"/>
    <property type="evidence" value="ECO:0007669"/>
    <property type="project" value="TreeGrafter"/>
</dbReference>
<dbReference type="PANTHER" id="PTHR48051:SF1">
    <property type="entry name" value="RAS SUPPRESSOR PROTEIN 1"/>
    <property type="match status" value="1"/>
</dbReference>
<keyword evidence="2" id="KW-0677">Repeat</keyword>
<dbReference type="Gene3D" id="3.80.10.10">
    <property type="entry name" value="Ribonuclease Inhibitor"/>
    <property type="match status" value="1"/>
</dbReference>
<dbReference type="InterPro" id="IPR003591">
    <property type="entry name" value="Leu-rich_rpt_typical-subtyp"/>
</dbReference>
<sequence length="223" mass="25251">MDVDELFLKTIQQAYDEEATTLHFSHRADITAIPPEIKVLRGTLEILHIDNNYSLSSLPPAIGELGRLRWLNARYCRLTTVPHEVGRLSHLERLHLGNNLLKDLPMELWQLKNLQELHVENNQLRVLPGGLIFLPRLETLQLENNLLLHPEDVIGAAPTTITPLLHSVDCSNCCVRMRDYLVLVTINNKGGQKDVPFMHCVCSETCKNHLQTRLKEYDAAGGA</sequence>
<dbReference type="Pfam" id="PF23598">
    <property type="entry name" value="LRR_14"/>
    <property type="match status" value="1"/>
</dbReference>
<dbReference type="InterPro" id="IPR055414">
    <property type="entry name" value="LRR_R13L4/SHOC2-like"/>
</dbReference>
<keyword evidence="1" id="KW-0433">Leucine-rich repeat</keyword>
<evidence type="ECO:0000259" key="3">
    <source>
        <dbReference type="Pfam" id="PF23598"/>
    </source>
</evidence>
<dbReference type="AlphaFoldDB" id="G0URY5"/>
<dbReference type="InterPro" id="IPR032675">
    <property type="entry name" value="LRR_dom_sf"/>
</dbReference>
<dbReference type="InterPro" id="IPR050216">
    <property type="entry name" value="LRR_domain-containing"/>
</dbReference>
<dbReference type="SUPFAM" id="SSF52058">
    <property type="entry name" value="L domain-like"/>
    <property type="match status" value="1"/>
</dbReference>
<evidence type="ECO:0000256" key="2">
    <source>
        <dbReference type="ARBA" id="ARBA00022737"/>
    </source>
</evidence>
<dbReference type="VEuPathDB" id="TriTrypDB:TcIL3000_8_3660"/>
<accession>G0URY5</accession>
<evidence type="ECO:0000256" key="1">
    <source>
        <dbReference type="ARBA" id="ARBA00022614"/>
    </source>
</evidence>
<feature type="domain" description="Disease resistance R13L4/SHOC-2-like LRR" evidence="3">
    <location>
        <begin position="62"/>
        <end position="143"/>
    </location>
</feature>
<dbReference type="SMART" id="SM00364">
    <property type="entry name" value="LRR_BAC"/>
    <property type="match status" value="4"/>
</dbReference>
<gene>
    <name evidence="4" type="ORF">TCIL3000_8_3660</name>
</gene>
<dbReference type="EMBL" id="HE575321">
    <property type="protein sequence ID" value="CCC92147.1"/>
    <property type="molecule type" value="Genomic_DNA"/>
</dbReference>
<reference evidence="4" key="1">
    <citation type="journal article" date="2012" name="Proc. Natl. Acad. Sci. U.S.A.">
        <title>Antigenic diversity is generated by distinct evolutionary mechanisms in African trypanosome species.</title>
        <authorList>
            <person name="Jackson A.P."/>
            <person name="Berry A."/>
            <person name="Aslett M."/>
            <person name="Allison H.C."/>
            <person name="Burton P."/>
            <person name="Vavrova-Anderson J."/>
            <person name="Brown R."/>
            <person name="Browne H."/>
            <person name="Corton N."/>
            <person name="Hauser H."/>
            <person name="Gamble J."/>
            <person name="Gilderthorp R."/>
            <person name="Marcello L."/>
            <person name="McQuillan J."/>
            <person name="Otto T.D."/>
            <person name="Quail M.A."/>
            <person name="Sanders M.J."/>
            <person name="van Tonder A."/>
            <person name="Ginger M.L."/>
            <person name="Field M.C."/>
            <person name="Barry J.D."/>
            <person name="Hertz-Fowler C."/>
            <person name="Berriman M."/>
        </authorList>
    </citation>
    <scope>NUCLEOTIDE SEQUENCE</scope>
    <source>
        <strain evidence="4">IL3000</strain>
    </source>
</reference>